<dbReference type="EMBL" id="SWJE01000011">
    <property type="protein sequence ID" value="TKC86327.1"/>
    <property type="molecule type" value="Genomic_DNA"/>
</dbReference>
<comment type="caution">
    <text evidence="2">The sequence shown here is derived from an EMBL/GenBank/DDBJ whole genome shotgun (WGS) entry which is preliminary data.</text>
</comment>
<dbReference type="Proteomes" id="UP000305539">
    <property type="component" value="Unassembled WGS sequence"/>
</dbReference>
<proteinExistence type="predicted"/>
<evidence type="ECO:0000313" key="2">
    <source>
        <dbReference type="EMBL" id="TKC86327.1"/>
    </source>
</evidence>
<gene>
    <name evidence="2" type="ORF">FAZ69_20990</name>
</gene>
<keyword evidence="3" id="KW-1185">Reference proteome</keyword>
<feature type="coiled-coil region" evidence="1">
    <location>
        <begin position="183"/>
        <end position="210"/>
    </location>
</feature>
<evidence type="ECO:0000313" key="3">
    <source>
        <dbReference type="Proteomes" id="UP000305539"/>
    </source>
</evidence>
<protein>
    <submittedName>
        <fullName evidence="2">Uncharacterized protein</fullName>
    </submittedName>
</protein>
<sequence>MGIVNWLLRRDGAASESAPLQTRQAVERILKLSPQLRLASRHQERLGSAVAHSLKHIGKLVETLPPPLEASPAGWADDAQVHAFFATADDVAQVMSRSADLRDYFDQHPAEDEAIAVLSMAITKRRGLGVKQEGGMVRTDVARTTVSFHDHLVRLCCGSVDALRQALVELVIDQLAIEGLARIEADTSRRDELEQERALLKARVQLLERGSVGMHSLAGSGSTARPTAGPTGKLTELARVQAQIDENEQRLARLGQKADALPRQLELVCAVLADPAAHVDVTTQRLRLNRMNTLVDDNSLEAGTPIEFRMARIPGNPSRTRALALVRVKRADLLPAASFAAEAKHFVI</sequence>
<evidence type="ECO:0000256" key="1">
    <source>
        <dbReference type="SAM" id="Coils"/>
    </source>
</evidence>
<organism evidence="2 3">
    <name type="scientific">Trinickia terrae</name>
    <dbReference type="NCBI Taxonomy" id="2571161"/>
    <lineage>
        <taxon>Bacteria</taxon>
        <taxon>Pseudomonadati</taxon>
        <taxon>Pseudomonadota</taxon>
        <taxon>Betaproteobacteria</taxon>
        <taxon>Burkholderiales</taxon>
        <taxon>Burkholderiaceae</taxon>
        <taxon>Trinickia</taxon>
    </lineage>
</organism>
<accession>A0A4U1HZH5</accession>
<name>A0A4U1HZH5_9BURK</name>
<dbReference type="OrthoDB" id="8557243at2"/>
<dbReference type="RefSeq" id="WP_136897010.1">
    <property type="nucleotide sequence ID" value="NZ_SWJE01000011.1"/>
</dbReference>
<keyword evidence="1" id="KW-0175">Coiled coil</keyword>
<dbReference type="AlphaFoldDB" id="A0A4U1HZH5"/>
<reference evidence="2 3" key="1">
    <citation type="submission" date="2019-04" db="EMBL/GenBank/DDBJ databases">
        <title>Trinickia sp. 7GSK02, isolated from subtropical forest soil.</title>
        <authorList>
            <person name="Gao Z.-H."/>
            <person name="Qiu L.-H."/>
        </authorList>
    </citation>
    <scope>NUCLEOTIDE SEQUENCE [LARGE SCALE GENOMIC DNA]</scope>
    <source>
        <strain evidence="2 3">7GSK02</strain>
    </source>
</reference>